<accession>A0A2S7IMM4</accession>
<dbReference type="Proteomes" id="UP000239590">
    <property type="component" value="Unassembled WGS sequence"/>
</dbReference>
<dbReference type="EMBL" id="PTRA01000001">
    <property type="protein sequence ID" value="PQA58991.1"/>
    <property type="molecule type" value="Genomic_DNA"/>
</dbReference>
<protein>
    <submittedName>
        <fullName evidence="1">Uncharacterized protein</fullName>
    </submittedName>
</protein>
<gene>
    <name evidence="1" type="ORF">C5O19_04855</name>
</gene>
<sequence length="91" mass="10636">MVNQNLGRDKNIVRISNLSEFIDQFEGGKEYYYPPFHILSVLEKEVLFSQNPSGTITINYSPEGFVMFDLREKEERDNVWIFTFEFTGTAS</sequence>
<comment type="caution">
    <text evidence="1">The sequence shown here is derived from an EMBL/GenBank/DDBJ whole genome shotgun (WGS) entry which is preliminary data.</text>
</comment>
<reference evidence="2" key="1">
    <citation type="submission" date="2018-02" db="EMBL/GenBank/DDBJ databases">
        <title>Genome sequencing of Solimonas sp. HR-BB.</title>
        <authorList>
            <person name="Lee Y."/>
            <person name="Jeon C.O."/>
        </authorList>
    </citation>
    <scope>NUCLEOTIDE SEQUENCE [LARGE SCALE GENOMIC DNA]</scope>
    <source>
        <strain evidence="2">HR-U</strain>
    </source>
</reference>
<name>A0A2S7IMM4_9BACT</name>
<keyword evidence="2" id="KW-1185">Reference proteome</keyword>
<evidence type="ECO:0000313" key="2">
    <source>
        <dbReference type="Proteomes" id="UP000239590"/>
    </source>
</evidence>
<proteinExistence type="predicted"/>
<organism evidence="1 2">
    <name type="scientific">Siphonobacter curvatus</name>
    <dbReference type="NCBI Taxonomy" id="2094562"/>
    <lineage>
        <taxon>Bacteria</taxon>
        <taxon>Pseudomonadati</taxon>
        <taxon>Bacteroidota</taxon>
        <taxon>Cytophagia</taxon>
        <taxon>Cytophagales</taxon>
        <taxon>Cytophagaceae</taxon>
        <taxon>Siphonobacter</taxon>
    </lineage>
</organism>
<dbReference type="AlphaFoldDB" id="A0A2S7IMM4"/>
<dbReference type="RefSeq" id="WP_104710155.1">
    <property type="nucleotide sequence ID" value="NZ_PTRA01000001.1"/>
</dbReference>
<evidence type="ECO:0000313" key="1">
    <source>
        <dbReference type="EMBL" id="PQA58991.1"/>
    </source>
</evidence>